<reference evidence="2 3" key="1">
    <citation type="submission" date="2019-06" db="EMBL/GenBank/DDBJ databases">
        <title>Whole genome shotgun sequence of Paenarthrobacter aurescens NBRC 12136.</title>
        <authorList>
            <person name="Hosoyama A."/>
            <person name="Uohara A."/>
            <person name="Ohji S."/>
            <person name="Ichikawa N."/>
        </authorList>
    </citation>
    <scope>NUCLEOTIDE SEQUENCE [LARGE SCALE GENOMIC DNA]</scope>
    <source>
        <strain evidence="2 3">NBRC 12136</strain>
    </source>
</reference>
<dbReference type="EMBL" id="BJMD01000003">
    <property type="protein sequence ID" value="GEB18051.1"/>
    <property type="molecule type" value="Genomic_DNA"/>
</dbReference>
<gene>
    <name evidence="2" type="ORF">AAU01_08060</name>
</gene>
<proteinExistence type="predicted"/>
<name>A0A4Y3NG94_PAEAU</name>
<keyword evidence="1" id="KW-0732">Signal</keyword>
<comment type="caution">
    <text evidence="2">The sequence shown here is derived from an EMBL/GenBank/DDBJ whole genome shotgun (WGS) entry which is preliminary data.</text>
</comment>
<evidence type="ECO:0000313" key="3">
    <source>
        <dbReference type="Proteomes" id="UP000317715"/>
    </source>
</evidence>
<feature type="signal peptide" evidence="1">
    <location>
        <begin position="1"/>
        <end position="20"/>
    </location>
</feature>
<organism evidence="2 3">
    <name type="scientific">Paenarthrobacter aurescens</name>
    <name type="common">Arthrobacter aurescens</name>
    <dbReference type="NCBI Taxonomy" id="43663"/>
    <lineage>
        <taxon>Bacteria</taxon>
        <taxon>Bacillati</taxon>
        <taxon>Actinomycetota</taxon>
        <taxon>Actinomycetes</taxon>
        <taxon>Micrococcales</taxon>
        <taxon>Micrococcaceae</taxon>
        <taxon>Paenarthrobacter</taxon>
    </lineage>
</organism>
<dbReference type="AlphaFoldDB" id="A0A4Y3NG94"/>
<feature type="chain" id="PRO_5038961151" description="Lipoprotein" evidence="1">
    <location>
        <begin position="21"/>
        <end position="173"/>
    </location>
</feature>
<evidence type="ECO:0008006" key="4">
    <source>
        <dbReference type="Google" id="ProtNLM"/>
    </source>
</evidence>
<keyword evidence="3" id="KW-1185">Reference proteome</keyword>
<sequence>MLVSVAVAALLAVTSCTAPAPQTDAEAKAAVQSLIERAIDRRNHQVVTGFSSTKEEISMDFVPAAVEGVELEYRKLHQRRDAFAPYGVLLTDTGSEITIKKFTITKTGAKVEISEQTQLEHGPVNGVQGPGEGYVYDQTVELERTGDAWKISSIAPENPGKPYPTTVVDPDTL</sequence>
<accession>A0A4Y3NG94</accession>
<evidence type="ECO:0000256" key="1">
    <source>
        <dbReference type="SAM" id="SignalP"/>
    </source>
</evidence>
<evidence type="ECO:0000313" key="2">
    <source>
        <dbReference type="EMBL" id="GEB18051.1"/>
    </source>
</evidence>
<dbReference type="Proteomes" id="UP000317715">
    <property type="component" value="Unassembled WGS sequence"/>
</dbReference>
<protein>
    <recommendedName>
        <fullName evidence="4">Lipoprotein</fullName>
    </recommendedName>
</protein>